<feature type="transmembrane region" description="Helical" evidence="1">
    <location>
        <begin position="302"/>
        <end position="330"/>
    </location>
</feature>
<evidence type="ECO:0000313" key="4">
    <source>
        <dbReference type="Proteomes" id="UP000318331"/>
    </source>
</evidence>
<accession>A0A543HHA1</accession>
<keyword evidence="1" id="KW-0812">Transmembrane</keyword>
<dbReference type="InterPro" id="IPR057697">
    <property type="entry name" value="DUF7937"/>
</dbReference>
<feature type="transmembrane region" description="Helical" evidence="1">
    <location>
        <begin position="229"/>
        <end position="253"/>
    </location>
</feature>
<evidence type="ECO:0000259" key="2">
    <source>
        <dbReference type="Pfam" id="PF25592"/>
    </source>
</evidence>
<gene>
    <name evidence="3" type="ORF">FB466_2675</name>
</gene>
<feature type="transmembrane region" description="Helical" evidence="1">
    <location>
        <begin position="412"/>
        <end position="429"/>
    </location>
</feature>
<feature type="transmembrane region" description="Helical" evidence="1">
    <location>
        <begin position="47"/>
        <end position="69"/>
    </location>
</feature>
<feature type="transmembrane region" description="Helical" evidence="1">
    <location>
        <begin position="273"/>
        <end position="290"/>
    </location>
</feature>
<protein>
    <recommendedName>
        <fullName evidence="2">DUF7937 domain-containing protein</fullName>
    </recommendedName>
</protein>
<feature type="transmembrane region" description="Helical" evidence="1">
    <location>
        <begin position="155"/>
        <end position="176"/>
    </location>
</feature>
<dbReference type="EMBL" id="VFPN01000004">
    <property type="protein sequence ID" value="TQM57679.1"/>
    <property type="molecule type" value="Genomic_DNA"/>
</dbReference>
<proteinExistence type="predicted"/>
<feature type="transmembrane region" description="Helical" evidence="1">
    <location>
        <begin position="379"/>
        <end position="400"/>
    </location>
</feature>
<dbReference type="Pfam" id="PF25592">
    <property type="entry name" value="DUF7937"/>
    <property type="match status" value="1"/>
</dbReference>
<feature type="transmembrane region" description="Helical" evidence="1">
    <location>
        <begin position="21"/>
        <end position="41"/>
    </location>
</feature>
<dbReference type="AlphaFoldDB" id="A0A543HHA1"/>
<feature type="transmembrane region" description="Helical" evidence="1">
    <location>
        <begin position="89"/>
        <end position="109"/>
    </location>
</feature>
<organism evidence="3 4">
    <name type="scientific">Klugiella xanthotipulae</name>
    <dbReference type="NCBI Taxonomy" id="244735"/>
    <lineage>
        <taxon>Bacteria</taxon>
        <taxon>Bacillati</taxon>
        <taxon>Actinomycetota</taxon>
        <taxon>Actinomycetes</taxon>
        <taxon>Micrococcales</taxon>
        <taxon>Microbacteriaceae</taxon>
        <taxon>Klugiella</taxon>
    </lineage>
</organism>
<feature type="transmembrane region" description="Helical" evidence="1">
    <location>
        <begin position="115"/>
        <end position="134"/>
    </location>
</feature>
<keyword evidence="1" id="KW-1133">Transmembrane helix</keyword>
<evidence type="ECO:0000313" key="3">
    <source>
        <dbReference type="EMBL" id="TQM57679.1"/>
    </source>
</evidence>
<comment type="caution">
    <text evidence="3">The sequence shown here is derived from an EMBL/GenBank/DDBJ whole genome shotgun (WGS) entry which is preliminary data.</text>
</comment>
<keyword evidence="4" id="KW-1185">Reference proteome</keyword>
<reference evidence="3 4" key="1">
    <citation type="submission" date="2019-06" db="EMBL/GenBank/DDBJ databases">
        <title>Sequencing the genomes of 1000 actinobacteria strains.</title>
        <authorList>
            <person name="Klenk H.-P."/>
        </authorList>
    </citation>
    <scope>NUCLEOTIDE SEQUENCE [LARGE SCALE GENOMIC DNA]</scope>
    <source>
        <strain evidence="3 4">DSM 18031</strain>
    </source>
</reference>
<dbReference type="Proteomes" id="UP000318331">
    <property type="component" value="Unassembled WGS sequence"/>
</dbReference>
<feature type="domain" description="DUF7937" evidence="2">
    <location>
        <begin position="19"/>
        <end position="435"/>
    </location>
</feature>
<evidence type="ECO:0000256" key="1">
    <source>
        <dbReference type="SAM" id="Phobius"/>
    </source>
</evidence>
<dbReference type="RefSeq" id="WP_141918964.1">
    <property type="nucleotide sequence ID" value="NZ_BAAAYS010000015.1"/>
</dbReference>
<name>A0A543HHA1_9MICO</name>
<keyword evidence="1" id="KW-0472">Membrane</keyword>
<feature type="transmembrane region" description="Helical" evidence="1">
    <location>
        <begin position="350"/>
        <end position="367"/>
    </location>
</feature>
<sequence length="478" mass="50521">MALPLARPVLASTRMPRGDTLRDLAAIVFLCAPLGLIWNYVATGDRLFYLGLHHLDVVCVTVLSVLSLLVTHLRRSRVMPATLSLRWVVLLRAVLNAPYLLLVLVYAVMAALPGFSPGPGMWVGLLGAFFAAQPRQAEAELMAPGDVVVRVVRRLVVGYLLASAGLLVAAALTGFFRVVTSTGSRALGLGLFNGVFSALAGLLLLAGVLVLCLLGLVRAVRRGRESLCLAGAAAGVIGVGLAVASSLTSSTLLTLVESGQEARTAVWGFPDPSFWVFVPLIALLTDPALRRTFPPLDGAVRWFGTAAILLAGGMVYGGYLWASVMFTVGWVNLGPRMAGDRVAENFRDGMAILALTGVAWGLTAGARRALRRHPRTSRVWVLVMLVAVAVLGVPVVLLGGTLPGLELSQQQPVFYLGLPLLVGLILLVPRPVRDYYAGRTATPVTASAVTTAVSRPAQLPATWRPVPRYPSGSGRPPG</sequence>
<feature type="transmembrane region" description="Helical" evidence="1">
    <location>
        <begin position="196"/>
        <end position="217"/>
    </location>
</feature>